<evidence type="ECO:0000313" key="2">
    <source>
        <dbReference type="EMBL" id="QOY50964.1"/>
    </source>
</evidence>
<evidence type="ECO:0000256" key="1">
    <source>
        <dbReference type="SAM" id="SignalP"/>
    </source>
</evidence>
<keyword evidence="3" id="KW-1185">Reference proteome</keyword>
<sequence>MKNTISIMTLVLITIGFNACSGEGGDASFANGETIIPITIACETTPTATDIDNYETLLSADAIVKDDDNTTVSIYHDIDGNKKICLVSGVAHIVR</sequence>
<keyword evidence="1" id="KW-0732">Signal</keyword>
<dbReference type="KEGG" id="sbal:HUE88_07350"/>
<organism evidence="2 3">
    <name type="scientific">Candidatus Sulfurimonas baltica</name>
    <dbReference type="NCBI Taxonomy" id="2740404"/>
    <lineage>
        <taxon>Bacteria</taxon>
        <taxon>Pseudomonadati</taxon>
        <taxon>Campylobacterota</taxon>
        <taxon>Epsilonproteobacteria</taxon>
        <taxon>Campylobacterales</taxon>
        <taxon>Sulfurimonadaceae</taxon>
        <taxon>Sulfurimonas</taxon>
    </lineage>
</organism>
<dbReference type="Proteomes" id="UP000593994">
    <property type="component" value="Chromosome"/>
</dbReference>
<gene>
    <name evidence="2" type="ORF">HUE88_07350</name>
</gene>
<feature type="signal peptide" evidence="1">
    <location>
        <begin position="1"/>
        <end position="21"/>
    </location>
</feature>
<dbReference type="EMBL" id="CP054492">
    <property type="protein sequence ID" value="QOY50964.1"/>
    <property type="molecule type" value="Genomic_DNA"/>
</dbReference>
<feature type="chain" id="PRO_5032658105" evidence="1">
    <location>
        <begin position="22"/>
        <end position="95"/>
    </location>
</feature>
<protein>
    <submittedName>
        <fullName evidence="2">Uncharacterized protein</fullName>
    </submittedName>
</protein>
<dbReference type="AlphaFoldDB" id="A0A7S7LSY6"/>
<dbReference type="RefSeq" id="WP_194368083.1">
    <property type="nucleotide sequence ID" value="NZ_CP054492.1"/>
</dbReference>
<name>A0A7S7LSY6_9BACT</name>
<proteinExistence type="predicted"/>
<reference evidence="2 3" key="1">
    <citation type="submission" date="2020-05" db="EMBL/GenBank/DDBJ databases">
        <title>Sulfurimonas marisnigri, sp. nov., and Sulfurimonas baltica, sp. nov., manganese oxide reducing chemolithoautotrophs of the class Epsilonproteobacteria isolated from the pelagic redoxclines of the Black and Baltic Seas and emended description of the genus Sulfurimonas.</title>
        <authorList>
            <person name="Henkel J.V."/>
            <person name="Laudan C."/>
            <person name="Werner J."/>
            <person name="Neu T."/>
            <person name="Plewe S."/>
            <person name="Sproer C."/>
            <person name="Bunk B."/>
            <person name="Schulz-Vogt H.N."/>
        </authorList>
    </citation>
    <scope>NUCLEOTIDE SEQUENCE [LARGE SCALE GENOMIC DNA]</scope>
    <source>
        <strain evidence="2 3">GD2</strain>
    </source>
</reference>
<accession>A0A7S7LSY6</accession>
<evidence type="ECO:0000313" key="3">
    <source>
        <dbReference type="Proteomes" id="UP000593994"/>
    </source>
</evidence>